<keyword evidence="1" id="KW-1133">Transmembrane helix</keyword>
<evidence type="ECO:0000313" key="2">
    <source>
        <dbReference type="EMBL" id="CAA9376319.1"/>
    </source>
</evidence>
<gene>
    <name evidence="2" type="ORF">AVDCRST_MAG75-564</name>
</gene>
<protein>
    <submittedName>
        <fullName evidence="2">Uncharacterized protein</fullName>
    </submittedName>
</protein>
<keyword evidence="1" id="KW-0812">Transmembrane</keyword>
<evidence type="ECO:0000256" key="1">
    <source>
        <dbReference type="SAM" id="Phobius"/>
    </source>
</evidence>
<keyword evidence="1" id="KW-0472">Membrane</keyword>
<proteinExistence type="predicted"/>
<dbReference type="EMBL" id="CADCUO010000039">
    <property type="protein sequence ID" value="CAA9376319.1"/>
    <property type="molecule type" value="Genomic_DNA"/>
</dbReference>
<sequence length="159" mass="17810">MARPLELSYNWRTPVFISTVGLVVCVGIVANSGVLGWMSVAVSLFAMWAAFMVVVWLRTRAYMGFDGPLLTVRRYRHFSTVDGRTVTAVKEFLTPNGPCYRLFTAADGGSVRRHYVPAALLRTGHSTLFQWLLTWAPRASLDRGSLRTIDTLRTRGLLE</sequence>
<feature type="transmembrane region" description="Helical" evidence="1">
    <location>
        <begin position="36"/>
        <end position="57"/>
    </location>
</feature>
<dbReference type="AlphaFoldDB" id="A0A6J4N300"/>
<accession>A0A6J4N300</accession>
<organism evidence="2">
    <name type="scientific">uncultured Propionibacteriaceae bacterium</name>
    <dbReference type="NCBI Taxonomy" id="257457"/>
    <lineage>
        <taxon>Bacteria</taxon>
        <taxon>Bacillati</taxon>
        <taxon>Actinomycetota</taxon>
        <taxon>Actinomycetes</taxon>
        <taxon>Propionibacteriales</taxon>
        <taxon>Propionibacteriaceae</taxon>
        <taxon>environmental samples</taxon>
    </lineage>
</organism>
<reference evidence="2" key="1">
    <citation type="submission" date="2020-02" db="EMBL/GenBank/DDBJ databases">
        <authorList>
            <person name="Meier V. D."/>
        </authorList>
    </citation>
    <scope>NUCLEOTIDE SEQUENCE</scope>
    <source>
        <strain evidence="2">AVDCRST_MAG75</strain>
    </source>
</reference>
<name>A0A6J4N300_9ACTN</name>
<feature type="transmembrane region" description="Helical" evidence="1">
    <location>
        <begin position="12"/>
        <end position="30"/>
    </location>
</feature>